<accession>A0ABX8EHK3</accession>
<keyword evidence="3" id="KW-1185">Reference proteome</keyword>
<dbReference type="RefSeq" id="WP_214058840.1">
    <property type="nucleotide sequence ID" value="NZ_BAAAHS010000030.1"/>
</dbReference>
<protein>
    <recommendedName>
        <fullName evidence="4">Peptide chain release factor 1</fullName>
    </recommendedName>
</protein>
<reference evidence="2 3" key="1">
    <citation type="submission" date="2021-05" db="EMBL/GenBank/DDBJ databases">
        <title>Complete genome of Nocardioides aquaticus KCTC 9944T isolated from meromictic and hypersaline Ekho Lake, Antarctica.</title>
        <authorList>
            <person name="Hwang K."/>
            <person name="Kim K.M."/>
            <person name="Choe H."/>
        </authorList>
    </citation>
    <scope>NUCLEOTIDE SEQUENCE [LARGE SCALE GENOMIC DNA]</scope>
    <source>
        <strain evidence="2 3">KCTC 9944</strain>
    </source>
</reference>
<dbReference type="Pfam" id="PF18845">
    <property type="entry name" value="baeRF_family3"/>
    <property type="match status" value="1"/>
</dbReference>
<name>A0ABX8EHK3_9ACTN</name>
<feature type="region of interest" description="Disordered" evidence="1">
    <location>
        <begin position="306"/>
        <end position="327"/>
    </location>
</feature>
<sequence length="374" mass="40574">MTRPAARPPTALRARDVAELTVASGYPCLSVLMPTQPGPRMTPADVHQLRSLAAQVEQELTEQGVTTRAPLLRTLAEQVSRVAVGPTDHGLATYVSQSVARSFRLPQSVPARTLVERTFATRPLISALHRMPPHVVLVLHPTCAHLYAGVDGGLRPVGQLDPFGGKGPLRLPPAGSPGAADVREEVAESYLRGVDRLLRDYRSAHPSPLVLAGPPHLLDRFCLLSRNLERLAGRVDADEHDTALDLALAGSAVIQDYLRTRRADALDRLREAMTGRPEDVVTGIDACWQTLPVRRPEMLLVEEGFISPGSARPPSAGASGPQGRRADPYADHHVHDLVDDLMEQVILHGGQLALLQDGDLDEHGRVALVSRRRR</sequence>
<organism evidence="2 3">
    <name type="scientific">Nocardioides aquaticus</name>
    <dbReference type="NCBI Taxonomy" id="160826"/>
    <lineage>
        <taxon>Bacteria</taxon>
        <taxon>Bacillati</taxon>
        <taxon>Actinomycetota</taxon>
        <taxon>Actinomycetes</taxon>
        <taxon>Propionibacteriales</taxon>
        <taxon>Nocardioidaceae</taxon>
        <taxon>Nocardioides</taxon>
    </lineage>
</organism>
<evidence type="ECO:0000256" key="1">
    <source>
        <dbReference type="SAM" id="MobiDB-lite"/>
    </source>
</evidence>
<gene>
    <name evidence="2" type="ORF">ENKNEFLB_01751</name>
</gene>
<dbReference type="InterPro" id="IPR041289">
    <property type="entry name" value="Bact_RF_family3"/>
</dbReference>
<dbReference type="Proteomes" id="UP000679307">
    <property type="component" value="Chromosome"/>
</dbReference>
<dbReference type="EMBL" id="CP075371">
    <property type="protein sequence ID" value="QVT79370.1"/>
    <property type="molecule type" value="Genomic_DNA"/>
</dbReference>
<proteinExistence type="predicted"/>
<evidence type="ECO:0000313" key="3">
    <source>
        <dbReference type="Proteomes" id="UP000679307"/>
    </source>
</evidence>
<evidence type="ECO:0008006" key="4">
    <source>
        <dbReference type="Google" id="ProtNLM"/>
    </source>
</evidence>
<evidence type="ECO:0000313" key="2">
    <source>
        <dbReference type="EMBL" id="QVT79370.1"/>
    </source>
</evidence>